<gene>
    <name evidence="2" type="ORF">SLS62_006142</name>
</gene>
<feature type="compositionally biased region" description="Pro residues" evidence="1">
    <location>
        <begin position="170"/>
        <end position="179"/>
    </location>
</feature>
<feature type="region of interest" description="Disordered" evidence="1">
    <location>
        <begin position="262"/>
        <end position="305"/>
    </location>
</feature>
<sequence>MASTTNSASTRVYNGTRGSTRPSRAQHLPARWEEPAALAHGSPSPYYGRPGAKTARGPNPTAVYRDMERGPALAPELDNSRDAASMMRSNRRAAEEQPPKRSGGGGLMRRMFERRDDSGKPPSATTTRPRISAPSAPQKAEKVMMPPGFAYTVPAGATSSGNGNTLKARGPPPPRPTRPPVELSPAPPLAEVPLVPSSSNGIPPELAALKTAAMAARVQAATPVVIRPERLGTAAEALRSNPVHAPGLLQARKVYNRQTSVVGGGGSGGDGVVEMHPGRNVQRDRETLELPVSPEGGRDDDDDNDVVVASTKASRRCGMIFDTASLSLTSFPEPVFSPEVTAADSDDDHHQRQQQSEGEDEVEPNPKAKADAAAVADEVLVQPAQQPLQKGGAAPVPAVVLTPPWEPARQTVDHLTADYPYKRQLRRERAEMRAAMARWEPVGEMLCEASGGAVDDPADAAALAGVLGRLADDSARYCALRPTLDLLARDRRVSAEDPDALARGIVDVLNVRNEAVVAAAHHKKKARALERKLEALAGAGSWAGAAQ</sequence>
<dbReference type="EMBL" id="JAKJXP020000044">
    <property type="protein sequence ID" value="KAK7751841.1"/>
    <property type="molecule type" value="Genomic_DNA"/>
</dbReference>
<protein>
    <submittedName>
        <fullName evidence="2">Uncharacterized protein</fullName>
    </submittedName>
</protein>
<organism evidence="2 3">
    <name type="scientific">Diatrype stigma</name>
    <dbReference type="NCBI Taxonomy" id="117547"/>
    <lineage>
        <taxon>Eukaryota</taxon>
        <taxon>Fungi</taxon>
        <taxon>Dikarya</taxon>
        <taxon>Ascomycota</taxon>
        <taxon>Pezizomycotina</taxon>
        <taxon>Sordariomycetes</taxon>
        <taxon>Xylariomycetidae</taxon>
        <taxon>Xylariales</taxon>
        <taxon>Diatrypaceae</taxon>
        <taxon>Diatrype</taxon>
    </lineage>
</organism>
<accession>A0AAN9UPV6</accession>
<comment type="caution">
    <text evidence="2">The sequence shown here is derived from an EMBL/GenBank/DDBJ whole genome shotgun (WGS) entry which is preliminary data.</text>
</comment>
<feature type="compositionally biased region" description="Polar residues" evidence="1">
    <location>
        <begin position="1"/>
        <end position="23"/>
    </location>
</feature>
<reference evidence="2 3" key="1">
    <citation type="submission" date="2024-02" db="EMBL/GenBank/DDBJ databases">
        <title>De novo assembly and annotation of 12 fungi associated with fruit tree decline syndrome in Ontario, Canada.</title>
        <authorList>
            <person name="Sulman M."/>
            <person name="Ellouze W."/>
            <person name="Ilyukhin E."/>
        </authorList>
    </citation>
    <scope>NUCLEOTIDE SEQUENCE [LARGE SCALE GENOMIC DNA]</scope>
    <source>
        <strain evidence="2 3">M11/M66-122</strain>
    </source>
</reference>
<name>A0AAN9UPV6_9PEZI</name>
<proteinExistence type="predicted"/>
<evidence type="ECO:0000313" key="3">
    <source>
        <dbReference type="Proteomes" id="UP001320420"/>
    </source>
</evidence>
<feature type="compositionally biased region" description="Basic and acidic residues" evidence="1">
    <location>
        <begin position="110"/>
        <end position="119"/>
    </location>
</feature>
<keyword evidence="3" id="KW-1185">Reference proteome</keyword>
<dbReference type="AlphaFoldDB" id="A0AAN9UPV6"/>
<feature type="compositionally biased region" description="Gly residues" evidence="1">
    <location>
        <begin position="262"/>
        <end position="271"/>
    </location>
</feature>
<feature type="region of interest" description="Disordered" evidence="1">
    <location>
        <begin position="1"/>
        <end position="196"/>
    </location>
</feature>
<dbReference type="Proteomes" id="UP001320420">
    <property type="component" value="Unassembled WGS sequence"/>
</dbReference>
<evidence type="ECO:0000256" key="1">
    <source>
        <dbReference type="SAM" id="MobiDB-lite"/>
    </source>
</evidence>
<evidence type="ECO:0000313" key="2">
    <source>
        <dbReference type="EMBL" id="KAK7751841.1"/>
    </source>
</evidence>
<feature type="region of interest" description="Disordered" evidence="1">
    <location>
        <begin position="336"/>
        <end position="371"/>
    </location>
</feature>